<accession>A0A7G2C452</accession>
<dbReference type="InterPro" id="IPR012677">
    <property type="entry name" value="Nucleotide-bd_a/b_plait_sf"/>
</dbReference>
<dbReference type="InterPro" id="IPR052462">
    <property type="entry name" value="SLIRP/GR-RBP-like"/>
</dbReference>
<evidence type="ECO:0000259" key="4">
    <source>
        <dbReference type="PROSITE" id="PS50102"/>
    </source>
</evidence>
<gene>
    <name evidence="5" type="ORF">ADEAN_000094400</name>
</gene>
<protein>
    <submittedName>
        <fullName evidence="5">RNA recognition motif. (A.k.a. RRM, RBD, or RNP domain), putative</fullName>
    </submittedName>
</protein>
<evidence type="ECO:0000256" key="1">
    <source>
        <dbReference type="ARBA" id="ARBA00022884"/>
    </source>
</evidence>
<evidence type="ECO:0000256" key="2">
    <source>
        <dbReference type="PROSITE-ProRule" id="PRU00176"/>
    </source>
</evidence>
<dbReference type="Pfam" id="PF00076">
    <property type="entry name" value="RRM_1"/>
    <property type="match status" value="1"/>
</dbReference>
<dbReference type="EMBL" id="LR877146">
    <property type="protein sequence ID" value="CAD2213503.1"/>
    <property type="molecule type" value="Genomic_DNA"/>
</dbReference>
<dbReference type="InterPro" id="IPR000504">
    <property type="entry name" value="RRM_dom"/>
</dbReference>
<keyword evidence="1 2" id="KW-0694">RNA-binding</keyword>
<dbReference type="Gene3D" id="3.30.70.330">
    <property type="match status" value="1"/>
</dbReference>
<keyword evidence="6" id="KW-1185">Reference proteome</keyword>
<dbReference type="VEuPathDB" id="TriTrypDB:ADEAN_000094400"/>
<dbReference type="GO" id="GO:0003723">
    <property type="term" value="F:RNA binding"/>
    <property type="evidence" value="ECO:0007669"/>
    <property type="project" value="UniProtKB-UniRule"/>
</dbReference>
<evidence type="ECO:0000256" key="3">
    <source>
        <dbReference type="SAM" id="MobiDB-lite"/>
    </source>
</evidence>
<dbReference type="AlphaFoldDB" id="A0A7G2C452"/>
<name>A0A7G2C452_9TRYP</name>
<dbReference type="PROSITE" id="PS50102">
    <property type="entry name" value="RRM"/>
    <property type="match status" value="1"/>
</dbReference>
<feature type="compositionally biased region" description="Polar residues" evidence="3">
    <location>
        <begin position="135"/>
        <end position="154"/>
    </location>
</feature>
<dbReference type="OrthoDB" id="2573941at2759"/>
<dbReference type="SMART" id="SM00360">
    <property type="entry name" value="RRM"/>
    <property type="match status" value="1"/>
</dbReference>
<evidence type="ECO:0000313" key="6">
    <source>
        <dbReference type="Proteomes" id="UP000515908"/>
    </source>
</evidence>
<dbReference type="InterPro" id="IPR035979">
    <property type="entry name" value="RBD_domain_sf"/>
</dbReference>
<reference evidence="5 6" key="1">
    <citation type="submission" date="2020-08" db="EMBL/GenBank/DDBJ databases">
        <authorList>
            <person name="Newling K."/>
            <person name="Davey J."/>
            <person name="Forrester S."/>
        </authorList>
    </citation>
    <scope>NUCLEOTIDE SEQUENCE [LARGE SCALE GENOMIC DNA]</scope>
    <source>
        <strain evidence="6">Crithidia deanei Carvalho (ATCC PRA-265)</strain>
    </source>
</reference>
<sequence length="180" mass="20074">MSRIPNEQSYKAQSKARLFVGQLEPGVTEFDVYPVFSAFGTVLYLNITRHSTKVTPTEERHIPCAFIWYETTKEADAAIAALHNRFSFSDDDEDTKKRYIQVSYADKSPEMSTFGGWQKQRAEGSRNAKPRAVMPQSTSGWSVSSDMTPSASYEDLSNTKVPTYGAVSAMGFGTPVNQYV</sequence>
<feature type="region of interest" description="Disordered" evidence="3">
    <location>
        <begin position="111"/>
        <end position="154"/>
    </location>
</feature>
<feature type="domain" description="RRM" evidence="4">
    <location>
        <begin position="16"/>
        <end position="107"/>
    </location>
</feature>
<dbReference type="PANTHER" id="PTHR48027">
    <property type="entry name" value="HETEROGENEOUS NUCLEAR RIBONUCLEOPROTEIN 87F-RELATED"/>
    <property type="match status" value="1"/>
</dbReference>
<evidence type="ECO:0000313" key="5">
    <source>
        <dbReference type="EMBL" id="CAD2213503.1"/>
    </source>
</evidence>
<proteinExistence type="predicted"/>
<dbReference type="SUPFAM" id="SSF54928">
    <property type="entry name" value="RNA-binding domain, RBD"/>
    <property type="match status" value="1"/>
</dbReference>
<dbReference type="Proteomes" id="UP000515908">
    <property type="component" value="Chromosome 02"/>
</dbReference>
<organism evidence="5 6">
    <name type="scientific">Angomonas deanei</name>
    <dbReference type="NCBI Taxonomy" id="59799"/>
    <lineage>
        <taxon>Eukaryota</taxon>
        <taxon>Discoba</taxon>
        <taxon>Euglenozoa</taxon>
        <taxon>Kinetoplastea</taxon>
        <taxon>Metakinetoplastina</taxon>
        <taxon>Trypanosomatida</taxon>
        <taxon>Trypanosomatidae</taxon>
        <taxon>Strigomonadinae</taxon>
        <taxon>Angomonas</taxon>
    </lineage>
</organism>